<feature type="domain" description="HTH luxR-type" evidence="3">
    <location>
        <begin position="161"/>
        <end position="226"/>
    </location>
</feature>
<dbReference type="GO" id="GO:0000160">
    <property type="term" value="P:phosphorelay signal transduction system"/>
    <property type="evidence" value="ECO:0007669"/>
    <property type="project" value="InterPro"/>
</dbReference>
<dbReference type="InterPro" id="IPR001789">
    <property type="entry name" value="Sig_transdc_resp-reg_receiver"/>
</dbReference>
<dbReference type="InterPro" id="IPR036388">
    <property type="entry name" value="WH-like_DNA-bd_sf"/>
</dbReference>
<dbReference type="GO" id="GO:0006355">
    <property type="term" value="P:regulation of DNA-templated transcription"/>
    <property type="evidence" value="ECO:0007669"/>
    <property type="project" value="InterPro"/>
</dbReference>
<dbReference type="InterPro" id="IPR000792">
    <property type="entry name" value="Tscrpt_reg_LuxR_C"/>
</dbReference>
<dbReference type="SUPFAM" id="SSF46894">
    <property type="entry name" value="C-terminal effector domain of the bipartite response regulators"/>
    <property type="match status" value="1"/>
</dbReference>
<organism evidence="5 6">
    <name type="scientific">Bifidobacterium animalis subsp. lactis CNCM I-2494</name>
    <dbReference type="NCBI Taxonomy" id="1042403"/>
    <lineage>
        <taxon>Bacteria</taxon>
        <taxon>Bacillati</taxon>
        <taxon>Actinomycetota</taxon>
        <taxon>Actinomycetes</taxon>
        <taxon>Bifidobacteriales</taxon>
        <taxon>Bifidobacteriaceae</taxon>
        <taxon>Bifidobacterium</taxon>
    </lineage>
</organism>
<evidence type="ECO:0000313" key="6">
    <source>
        <dbReference type="Proteomes" id="UP000008394"/>
    </source>
</evidence>
<dbReference type="InterPro" id="IPR039420">
    <property type="entry name" value="WalR-like"/>
</dbReference>
<dbReference type="CDD" id="cd06170">
    <property type="entry name" value="LuxR_C_like"/>
    <property type="match status" value="1"/>
</dbReference>
<dbReference type="CDD" id="cd00156">
    <property type="entry name" value="REC"/>
    <property type="match status" value="1"/>
</dbReference>
<dbReference type="GO" id="GO:0003677">
    <property type="term" value="F:DNA binding"/>
    <property type="evidence" value="ECO:0007669"/>
    <property type="project" value="UniProtKB-KW"/>
</dbReference>
<evidence type="ECO:0000313" key="5">
    <source>
        <dbReference type="EMBL" id="AEK30012.1"/>
    </source>
</evidence>
<name>A0A806FUK5_BIFAN</name>
<evidence type="ECO:0000259" key="3">
    <source>
        <dbReference type="PROSITE" id="PS50043"/>
    </source>
</evidence>
<dbReference type="RefSeq" id="WP_004218794.1">
    <property type="nucleotide sequence ID" value="NC_017215.1"/>
</dbReference>
<dbReference type="SMART" id="SM00421">
    <property type="entry name" value="HTH_LUXR"/>
    <property type="match status" value="1"/>
</dbReference>
<dbReference type="PROSITE" id="PS50110">
    <property type="entry name" value="RESPONSE_REGULATORY"/>
    <property type="match status" value="1"/>
</dbReference>
<dbReference type="EMBL" id="CP002915">
    <property type="protein sequence ID" value="AEK30012.1"/>
    <property type="molecule type" value="Genomic_DNA"/>
</dbReference>
<evidence type="ECO:0000259" key="4">
    <source>
        <dbReference type="PROSITE" id="PS50110"/>
    </source>
</evidence>
<dbReference type="Proteomes" id="UP000008394">
    <property type="component" value="Chromosome"/>
</dbReference>
<evidence type="ECO:0000256" key="2">
    <source>
        <dbReference type="PROSITE-ProRule" id="PRU00169"/>
    </source>
</evidence>
<dbReference type="AlphaFoldDB" id="A0A806FUK5"/>
<reference evidence="5 6" key="1">
    <citation type="journal article" date="2011" name="J. Bacteriol.">
        <title>Genome Sequence of the Probiotic Strain Bifidobacterium animalis subsp. lactis CNCM I-2494.</title>
        <authorList>
            <person name="Chervaux C."/>
            <person name="Grimaldi C."/>
            <person name="Bolotin A."/>
            <person name="Quinquis B."/>
            <person name="Legrain-Raspaud S."/>
            <person name="van Hylckama Vlieg J.E."/>
            <person name="Denariaz G."/>
            <person name="Smokvina T."/>
        </authorList>
    </citation>
    <scope>NUCLEOTIDE SEQUENCE [LARGE SCALE GENOMIC DNA]</scope>
    <source>
        <strain evidence="5 6">CNCM I-2494</strain>
    </source>
</reference>
<proteinExistence type="predicted"/>
<dbReference type="Gene3D" id="1.10.10.10">
    <property type="entry name" value="Winged helix-like DNA-binding domain superfamily/Winged helix DNA-binding domain"/>
    <property type="match status" value="1"/>
</dbReference>
<dbReference type="GeneID" id="29696325"/>
<dbReference type="InterPro" id="IPR011006">
    <property type="entry name" value="CheY-like_superfamily"/>
</dbReference>
<dbReference type="PANTHER" id="PTHR43214:SF42">
    <property type="entry name" value="TRANSCRIPTIONAL REGULATORY PROTEIN DESR"/>
    <property type="match status" value="1"/>
</dbReference>
<dbReference type="PANTHER" id="PTHR43214">
    <property type="entry name" value="TWO-COMPONENT RESPONSE REGULATOR"/>
    <property type="match status" value="1"/>
</dbReference>
<keyword evidence="1" id="KW-0238">DNA-binding</keyword>
<dbReference type="Pfam" id="PF00196">
    <property type="entry name" value="GerE"/>
    <property type="match status" value="1"/>
</dbReference>
<accession>A0A806FUK5</accession>
<protein>
    <submittedName>
        <fullName evidence="5">Transcriptional regulator, LuxR family</fullName>
    </submittedName>
</protein>
<dbReference type="SMART" id="SM00448">
    <property type="entry name" value="REC"/>
    <property type="match status" value="1"/>
</dbReference>
<dbReference type="Gene3D" id="3.40.50.2300">
    <property type="match status" value="1"/>
</dbReference>
<evidence type="ECO:0000256" key="1">
    <source>
        <dbReference type="ARBA" id="ARBA00023125"/>
    </source>
</evidence>
<feature type="domain" description="Response regulatory" evidence="4">
    <location>
        <begin position="13"/>
        <end position="135"/>
    </location>
</feature>
<sequence>MYTNMNPDSEPWNIALVDNDALVRSYLETYLGGLPEFNICWSMQSGRDAVEAYHHSIACTNCVPDLIVTDLSMHGMSGFELCATIRFENDHTPILGCSSYMIEPYERDAVNNGMQGLLLKNELAQLADGMRTLLSGQPLLKSNGMPYETPQQAHERLLMQGKPAIMSMSPNEQAVMELCSEGLSTRTIAEETGDSESTVKTYISRAMRKLRAKSRAEAVASWSRKTKL</sequence>
<dbReference type="InterPro" id="IPR016032">
    <property type="entry name" value="Sig_transdc_resp-reg_C-effctor"/>
</dbReference>
<dbReference type="Pfam" id="PF00072">
    <property type="entry name" value="Response_reg"/>
    <property type="match status" value="1"/>
</dbReference>
<feature type="modified residue" description="4-aspartylphosphate" evidence="2">
    <location>
        <position position="70"/>
    </location>
</feature>
<keyword evidence="2" id="KW-0597">Phosphoprotein</keyword>
<gene>
    <name evidence="5" type="ORF">BALAC2494_00574</name>
</gene>
<dbReference type="KEGG" id="bnm:BALAC2494_00574"/>
<dbReference type="SUPFAM" id="SSF52172">
    <property type="entry name" value="CheY-like"/>
    <property type="match status" value="1"/>
</dbReference>
<dbReference type="PRINTS" id="PR00038">
    <property type="entry name" value="HTHLUXR"/>
</dbReference>
<dbReference type="PROSITE" id="PS50043">
    <property type="entry name" value="HTH_LUXR_2"/>
    <property type="match status" value="1"/>
</dbReference>